<dbReference type="Proteomes" id="UP001153636">
    <property type="component" value="Chromosome 5"/>
</dbReference>
<dbReference type="AlphaFoldDB" id="A0A9P0GI95"/>
<name>A0A9P0GI95_9CUCU</name>
<dbReference type="OrthoDB" id="10638796at2759"/>
<accession>A0A9P0GI95</accession>
<sequence>MIGVSGRLQDSVNDTDEYQKQCYSSFTSLMSKYCNPNPIMQINFPSTSCPRFSNSPINVCYTTQDNITPIVDNSDLNTFSTDLAIDSFYKIPELEKESATERSDNLKNVCFFCEKDQKQVKGK</sequence>
<keyword evidence="2" id="KW-1185">Reference proteome</keyword>
<evidence type="ECO:0000313" key="1">
    <source>
        <dbReference type="EMBL" id="CAH1110720.1"/>
    </source>
</evidence>
<organism evidence="1 2">
    <name type="scientific">Psylliodes chrysocephalus</name>
    <dbReference type="NCBI Taxonomy" id="3402493"/>
    <lineage>
        <taxon>Eukaryota</taxon>
        <taxon>Metazoa</taxon>
        <taxon>Ecdysozoa</taxon>
        <taxon>Arthropoda</taxon>
        <taxon>Hexapoda</taxon>
        <taxon>Insecta</taxon>
        <taxon>Pterygota</taxon>
        <taxon>Neoptera</taxon>
        <taxon>Endopterygota</taxon>
        <taxon>Coleoptera</taxon>
        <taxon>Polyphaga</taxon>
        <taxon>Cucujiformia</taxon>
        <taxon>Chrysomeloidea</taxon>
        <taxon>Chrysomelidae</taxon>
        <taxon>Galerucinae</taxon>
        <taxon>Alticini</taxon>
        <taxon>Psylliodes</taxon>
    </lineage>
</organism>
<reference evidence="1" key="1">
    <citation type="submission" date="2022-01" db="EMBL/GenBank/DDBJ databases">
        <authorList>
            <person name="King R."/>
        </authorList>
    </citation>
    <scope>NUCLEOTIDE SEQUENCE</scope>
</reference>
<dbReference type="EMBL" id="OV651817">
    <property type="protein sequence ID" value="CAH1110720.1"/>
    <property type="molecule type" value="Genomic_DNA"/>
</dbReference>
<proteinExistence type="predicted"/>
<gene>
    <name evidence="1" type="ORF">PSYICH_LOCUS11069</name>
</gene>
<protein>
    <submittedName>
        <fullName evidence="1">Uncharacterized protein</fullName>
    </submittedName>
</protein>
<evidence type="ECO:0000313" key="2">
    <source>
        <dbReference type="Proteomes" id="UP001153636"/>
    </source>
</evidence>